<dbReference type="CDD" id="cd01651">
    <property type="entry name" value="RT_G2_intron"/>
    <property type="match status" value="1"/>
</dbReference>
<keyword evidence="3" id="KW-0808">Transferase</keyword>
<dbReference type="InterPro" id="IPR043502">
    <property type="entry name" value="DNA/RNA_pol_sf"/>
</dbReference>
<dbReference type="Pfam" id="PF00078">
    <property type="entry name" value="RVT_1"/>
    <property type="match status" value="1"/>
</dbReference>
<reference evidence="3" key="1">
    <citation type="journal article" date="2018" name="Genome Biol.">
        <title>SKESA: strategic k-mer extension for scrupulous assemblies.</title>
        <authorList>
            <person name="Souvorov A."/>
            <person name="Agarwala R."/>
            <person name="Lipman D.J."/>
        </authorList>
    </citation>
    <scope>NUCLEOTIDE SEQUENCE</scope>
    <source>
        <strain evidence="3">MA.CK_98/00005752</strain>
    </source>
</reference>
<protein>
    <submittedName>
        <fullName evidence="3">Reverse transcriptase</fullName>
    </submittedName>
</protein>
<dbReference type="InterPro" id="IPR000477">
    <property type="entry name" value="RT_dom"/>
</dbReference>
<evidence type="ECO:0000256" key="1">
    <source>
        <dbReference type="ARBA" id="ARBA00034120"/>
    </source>
</evidence>
<dbReference type="AlphaFoldDB" id="A0A760AES7"/>
<sequence>MQRKLATWAATAPSRRIERLLRLITQPEWLAEAARITLSSKGAQTPGVDGMNKAKLQAGLSAELQRLSEELLSGRYQPLPARRVYIPKSNGKLRPLGIPTIKDRVVQTAVLIVINPVLDTDLSPRQYGFRSHIDAKMAIRRVYFGISKRFAREVVDADLSDYFSTIPHGQLMKCLARRITDGSVLGIIRQWLRAPVVERTRQGVEIRTTVARNTHRGTAQGGLCSAEHKPPYEQCRIMHSVCL</sequence>
<comment type="caution">
    <text evidence="3">The sequence shown here is derived from an EMBL/GenBank/DDBJ whole genome shotgun (WGS) entry which is preliminary data.</text>
</comment>
<evidence type="ECO:0000313" key="3">
    <source>
        <dbReference type="EMBL" id="HAG2212686.1"/>
    </source>
</evidence>
<reference evidence="3" key="2">
    <citation type="submission" date="2020-02" db="EMBL/GenBank/DDBJ databases">
        <authorList>
            <consortium name="NCBI Pathogen Detection Project"/>
        </authorList>
    </citation>
    <scope>NUCLEOTIDE SEQUENCE</scope>
    <source>
        <strain evidence="3">MA.CK_98/00005752</strain>
    </source>
</reference>
<name>A0A760AES7_SALER</name>
<dbReference type="SUPFAM" id="SSF56672">
    <property type="entry name" value="DNA/RNA polymerases"/>
    <property type="match status" value="1"/>
</dbReference>
<keyword evidence="3" id="KW-0695">RNA-directed DNA polymerase</keyword>
<gene>
    <name evidence="3" type="ORF">G8V49_005042</name>
</gene>
<dbReference type="InterPro" id="IPR051083">
    <property type="entry name" value="GrpII_Intron_Splice-Mob/Def"/>
</dbReference>
<dbReference type="PANTHER" id="PTHR34047">
    <property type="entry name" value="NUCLEAR INTRON MATURASE 1, MITOCHONDRIAL-RELATED"/>
    <property type="match status" value="1"/>
</dbReference>
<proteinExistence type="inferred from homology"/>
<organism evidence="3">
    <name type="scientific">Salmonella enterica</name>
    <name type="common">Salmonella choleraesuis</name>
    <dbReference type="NCBI Taxonomy" id="28901"/>
    <lineage>
        <taxon>Bacteria</taxon>
        <taxon>Pseudomonadati</taxon>
        <taxon>Pseudomonadota</taxon>
        <taxon>Gammaproteobacteria</taxon>
        <taxon>Enterobacterales</taxon>
        <taxon>Enterobacteriaceae</taxon>
        <taxon>Salmonella</taxon>
    </lineage>
</organism>
<dbReference type="EMBL" id="DAAXQP010000019">
    <property type="protein sequence ID" value="HAG2212686.1"/>
    <property type="molecule type" value="Genomic_DNA"/>
</dbReference>
<evidence type="ECO:0000259" key="2">
    <source>
        <dbReference type="Pfam" id="PF00078"/>
    </source>
</evidence>
<feature type="domain" description="Reverse transcriptase" evidence="2">
    <location>
        <begin position="86"/>
        <end position="225"/>
    </location>
</feature>
<comment type="similarity">
    <text evidence="1">Belongs to the bacterial reverse transcriptase family.</text>
</comment>
<dbReference type="PANTHER" id="PTHR34047:SF8">
    <property type="entry name" value="PROTEIN YKFC"/>
    <property type="match status" value="1"/>
</dbReference>
<dbReference type="GO" id="GO:0003964">
    <property type="term" value="F:RNA-directed DNA polymerase activity"/>
    <property type="evidence" value="ECO:0007669"/>
    <property type="project" value="UniProtKB-KW"/>
</dbReference>
<accession>A0A760AES7</accession>
<keyword evidence="3" id="KW-0548">Nucleotidyltransferase</keyword>